<dbReference type="Proteomes" id="UP001632038">
    <property type="component" value="Unassembled WGS sequence"/>
</dbReference>
<dbReference type="AlphaFoldDB" id="A0ABD3BH91"/>
<evidence type="ECO:0000313" key="3">
    <source>
        <dbReference type="Proteomes" id="UP001632038"/>
    </source>
</evidence>
<comment type="caution">
    <text evidence="2">The sequence shown here is derived from an EMBL/GenBank/DDBJ whole genome shotgun (WGS) entry which is preliminary data.</text>
</comment>
<organism evidence="2 3">
    <name type="scientific">Castilleja foliolosa</name>
    <dbReference type="NCBI Taxonomy" id="1961234"/>
    <lineage>
        <taxon>Eukaryota</taxon>
        <taxon>Viridiplantae</taxon>
        <taxon>Streptophyta</taxon>
        <taxon>Embryophyta</taxon>
        <taxon>Tracheophyta</taxon>
        <taxon>Spermatophyta</taxon>
        <taxon>Magnoliopsida</taxon>
        <taxon>eudicotyledons</taxon>
        <taxon>Gunneridae</taxon>
        <taxon>Pentapetalae</taxon>
        <taxon>asterids</taxon>
        <taxon>lamiids</taxon>
        <taxon>Lamiales</taxon>
        <taxon>Orobanchaceae</taxon>
        <taxon>Pedicularideae</taxon>
        <taxon>Castillejinae</taxon>
        <taxon>Castilleja</taxon>
    </lineage>
</organism>
<keyword evidence="3" id="KW-1185">Reference proteome</keyword>
<evidence type="ECO:0000313" key="2">
    <source>
        <dbReference type="EMBL" id="KAL3616150.1"/>
    </source>
</evidence>
<protein>
    <submittedName>
        <fullName evidence="2">Uncharacterized protein</fullName>
    </submittedName>
</protein>
<accession>A0ABD3BH91</accession>
<gene>
    <name evidence="2" type="ORF">CASFOL_040007</name>
</gene>
<feature type="region of interest" description="Disordered" evidence="1">
    <location>
        <begin position="1"/>
        <end position="21"/>
    </location>
</feature>
<feature type="compositionally biased region" description="Pro residues" evidence="1">
    <location>
        <begin position="78"/>
        <end position="110"/>
    </location>
</feature>
<feature type="region of interest" description="Disordered" evidence="1">
    <location>
        <begin position="66"/>
        <end position="126"/>
    </location>
</feature>
<name>A0ABD3BH91_9LAMI</name>
<reference evidence="3" key="1">
    <citation type="journal article" date="2024" name="IScience">
        <title>Strigolactones Initiate the Formation of Haustorium-like Structures in Castilleja.</title>
        <authorList>
            <person name="Buerger M."/>
            <person name="Peterson D."/>
            <person name="Chory J."/>
        </authorList>
    </citation>
    <scope>NUCLEOTIDE SEQUENCE [LARGE SCALE GENOMIC DNA]</scope>
</reference>
<feature type="compositionally biased region" description="Low complexity" evidence="1">
    <location>
        <begin position="68"/>
        <end position="77"/>
    </location>
</feature>
<proteinExistence type="predicted"/>
<sequence>MRQMREIEERASRKSDDLRSEMLEIEQRASQKADDLRSEIEKLMKSMEEFQRHNNYVSFEEDYLAFEPSSSSPTGQTPQPPLVQITPPPPPKTKTPPPPPPKIKTLPPPKTKTLSRKTPPPTAEKDDLYVPFDDNFIDDIEVFADKADFVRCRELGSRSRRLPVPIGKYLTPIKVSRAVVKRQQSKTPLFNIRCAIRPKKDSDAKTYIIDRNSKHMSAYIAYLESDSKEARDTGTGMCQYEDASYFKKVEDPTLWRDIQTIDSYLRILHLSPEFVGCHPEAKGKYLVLGSIFRNFED</sequence>
<evidence type="ECO:0000256" key="1">
    <source>
        <dbReference type="SAM" id="MobiDB-lite"/>
    </source>
</evidence>
<dbReference type="EMBL" id="JAVIJP010000096">
    <property type="protein sequence ID" value="KAL3616150.1"/>
    <property type="molecule type" value="Genomic_DNA"/>
</dbReference>